<gene>
    <name evidence="2" type="ORF">T459_16398</name>
</gene>
<evidence type="ECO:0000313" key="3">
    <source>
        <dbReference type="Proteomes" id="UP000222542"/>
    </source>
</evidence>
<dbReference type="AlphaFoldDB" id="A0A2G2Z8L9"/>
<name>A0A2G2Z8L9_CAPAN</name>
<reference evidence="2 3" key="1">
    <citation type="journal article" date="2014" name="Nat. Genet.">
        <title>Genome sequence of the hot pepper provides insights into the evolution of pungency in Capsicum species.</title>
        <authorList>
            <person name="Kim S."/>
            <person name="Park M."/>
            <person name="Yeom S.I."/>
            <person name="Kim Y.M."/>
            <person name="Lee J.M."/>
            <person name="Lee H.A."/>
            <person name="Seo E."/>
            <person name="Choi J."/>
            <person name="Cheong K."/>
            <person name="Kim K.T."/>
            <person name="Jung K."/>
            <person name="Lee G.W."/>
            <person name="Oh S.K."/>
            <person name="Bae C."/>
            <person name="Kim S.B."/>
            <person name="Lee H.Y."/>
            <person name="Kim S.Y."/>
            <person name="Kim M.S."/>
            <person name="Kang B.C."/>
            <person name="Jo Y.D."/>
            <person name="Yang H.B."/>
            <person name="Jeong H.J."/>
            <person name="Kang W.H."/>
            <person name="Kwon J.K."/>
            <person name="Shin C."/>
            <person name="Lim J.Y."/>
            <person name="Park J.H."/>
            <person name="Huh J.H."/>
            <person name="Kim J.S."/>
            <person name="Kim B.D."/>
            <person name="Cohen O."/>
            <person name="Paran I."/>
            <person name="Suh M.C."/>
            <person name="Lee S.B."/>
            <person name="Kim Y.K."/>
            <person name="Shin Y."/>
            <person name="Noh S.J."/>
            <person name="Park J."/>
            <person name="Seo Y.S."/>
            <person name="Kwon S.Y."/>
            <person name="Kim H.A."/>
            <person name="Park J.M."/>
            <person name="Kim H.J."/>
            <person name="Choi S.B."/>
            <person name="Bosland P.W."/>
            <person name="Reeves G."/>
            <person name="Jo S.H."/>
            <person name="Lee B.W."/>
            <person name="Cho H.T."/>
            <person name="Choi H.S."/>
            <person name="Lee M.S."/>
            <person name="Yu Y."/>
            <person name="Do Choi Y."/>
            <person name="Park B.S."/>
            <person name="van Deynze A."/>
            <person name="Ashrafi H."/>
            <person name="Hill T."/>
            <person name="Kim W.T."/>
            <person name="Pai H.S."/>
            <person name="Ahn H.K."/>
            <person name="Yeam I."/>
            <person name="Giovannoni J.J."/>
            <person name="Rose J.K."/>
            <person name="Sorensen I."/>
            <person name="Lee S.J."/>
            <person name="Kim R.W."/>
            <person name="Choi I.Y."/>
            <person name="Choi B.S."/>
            <person name="Lim J.S."/>
            <person name="Lee Y.H."/>
            <person name="Choi D."/>
        </authorList>
    </citation>
    <scope>NUCLEOTIDE SEQUENCE [LARGE SCALE GENOMIC DNA]</scope>
    <source>
        <strain evidence="3">cv. CM334</strain>
    </source>
</reference>
<evidence type="ECO:0000259" key="1">
    <source>
        <dbReference type="Pfam" id="PF01585"/>
    </source>
</evidence>
<accession>A0A2G2Z8L9</accession>
<dbReference type="Proteomes" id="UP000222542">
    <property type="component" value="Unassembled WGS sequence"/>
</dbReference>
<dbReference type="InterPro" id="IPR000467">
    <property type="entry name" value="G_patch_dom"/>
</dbReference>
<protein>
    <recommendedName>
        <fullName evidence="1">G-patch domain-containing protein</fullName>
    </recommendedName>
</protein>
<proteinExistence type="predicted"/>
<dbReference type="Pfam" id="PF01585">
    <property type="entry name" value="G-patch"/>
    <property type="match status" value="1"/>
</dbReference>
<feature type="domain" description="G-patch" evidence="1">
    <location>
        <begin position="6"/>
        <end position="36"/>
    </location>
</feature>
<dbReference type="EMBL" id="AYRZ02000006">
    <property type="protein sequence ID" value="PHT78346.1"/>
    <property type="molecule type" value="Genomic_DNA"/>
</dbReference>
<organism evidence="2 3">
    <name type="scientific">Capsicum annuum</name>
    <name type="common">Capsicum pepper</name>
    <dbReference type="NCBI Taxonomy" id="4072"/>
    <lineage>
        <taxon>Eukaryota</taxon>
        <taxon>Viridiplantae</taxon>
        <taxon>Streptophyta</taxon>
        <taxon>Embryophyta</taxon>
        <taxon>Tracheophyta</taxon>
        <taxon>Spermatophyta</taxon>
        <taxon>Magnoliopsida</taxon>
        <taxon>eudicotyledons</taxon>
        <taxon>Gunneridae</taxon>
        <taxon>Pentapetalae</taxon>
        <taxon>asterids</taxon>
        <taxon>lamiids</taxon>
        <taxon>Solanales</taxon>
        <taxon>Solanaceae</taxon>
        <taxon>Solanoideae</taxon>
        <taxon>Capsiceae</taxon>
        <taxon>Capsicum</taxon>
    </lineage>
</organism>
<dbReference type="GO" id="GO:0003676">
    <property type="term" value="F:nucleic acid binding"/>
    <property type="evidence" value="ECO:0007669"/>
    <property type="project" value="InterPro"/>
</dbReference>
<sequence>MVRLKMLKYGYHPKTGLGPKADGIIEPIQLKNKKEQVVDEYIIEGIGNLFVAVTKREPEMDFKKLTIRDAEPG</sequence>
<evidence type="ECO:0000313" key="2">
    <source>
        <dbReference type="EMBL" id="PHT78346.1"/>
    </source>
</evidence>
<dbReference type="Gramene" id="PHT78346">
    <property type="protein sequence ID" value="PHT78346"/>
    <property type="gene ID" value="T459_16398"/>
</dbReference>
<reference evidence="2 3" key="2">
    <citation type="journal article" date="2017" name="Genome Biol.">
        <title>New reference genome sequences of hot pepper reveal the massive evolution of plant disease-resistance genes by retroduplication.</title>
        <authorList>
            <person name="Kim S."/>
            <person name="Park J."/>
            <person name="Yeom S.I."/>
            <person name="Kim Y.M."/>
            <person name="Seo E."/>
            <person name="Kim K.T."/>
            <person name="Kim M.S."/>
            <person name="Lee J.M."/>
            <person name="Cheong K."/>
            <person name="Shin H.S."/>
            <person name="Kim S.B."/>
            <person name="Han K."/>
            <person name="Lee J."/>
            <person name="Park M."/>
            <person name="Lee H.A."/>
            <person name="Lee H.Y."/>
            <person name="Lee Y."/>
            <person name="Oh S."/>
            <person name="Lee J.H."/>
            <person name="Choi E."/>
            <person name="Choi E."/>
            <person name="Lee S.E."/>
            <person name="Jeon J."/>
            <person name="Kim H."/>
            <person name="Choi G."/>
            <person name="Song H."/>
            <person name="Lee J."/>
            <person name="Lee S.C."/>
            <person name="Kwon J.K."/>
            <person name="Lee H.Y."/>
            <person name="Koo N."/>
            <person name="Hong Y."/>
            <person name="Kim R.W."/>
            <person name="Kang W.H."/>
            <person name="Huh J.H."/>
            <person name="Kang B.C."/>
            <person name="Yang T.J."/>
            <person name="Lee Y.H."/>
            <person name="Bennetzen J.L."/>
            <person name="Choi D."/>
        </authorList>
    </citation>
    <scope>NUCLEOTIDE SEQUENCE [LARGE SCALE GENOMIC DNA]</scope>
    <source>
        <strain evidence="3">cv. CM334</strain>
    </source>
</reference>
<comment type="caution">
    <text evidence="2">The sequence shown here is derived from an EMBL/GenBank/DDBJ whole genome shotgun (WGS) entry which is preliminary data.</text>
</comment>
<keyword evidence="3" id="KW-1185">Reference proteome</keyword>